<dbReference type="SUPFAM" id="SSF55120">
    <property type="entry name" value="Pseudouridine synthase"/>
    <property type="match status" value="1"/>
</dbReference>
<dbReference type="AlphaFoldDB" id="A0A7S4RF37"/>
<accession>A0A7S4RF37</accession>
<feature type="region of interest" description="Disordered" evidence="2">
    <location>
        <begin position="507"/>
        <end position="543"/>
    </location>
</feature>
<name>A0A7S4RF37_9DINO</name>
<dbReference type="InterPro" id="IPR001611">
    <property type="entry name" value="Leu-rich_rpt"/>
</dbReference>
<dbReference type="GO" id="GO:0009982">
    <property type="term" value="F:pseudouridine synthase activity"/>
    <property type="evidence" value="ECO:0007669"/>
    <property type="project" value="InterPro"/>
</dbReference>
<evidence type="ECO:0000256" key="2">
    <source>
        <dbReference type="SAM" id="MobiDB-lite"/>
    </source>
</evidence>
<dbReference type="Gene3D" id="3.30.2350.10">
    <property type="entry name" value="Pseudouridine synthase"/>
    <property type="match status" value="1"/>
</dbReference>
<proteinExistence type="inferred from homology"/>
<feature type="compositionally biased region" description="Acidic residues" evidence="2">
    <location>
        <begin position="93"/>
        <end position="105"/>
    </location>
</feature>
<dbReference type="CDD" id="cd02869">
    <property type="entry name" value="PseudoU_synth_RluA_like"/>
    <property type="match status" value="1"/>
</dbReference>
<feature type="compositionally biased region" description="Basic and acidic residues" evidence="2">
    <location>
        <begin position="185"/>
        <end position="195"/>
    </location>
</feature>
<protein>
    <recommendedName>
        <fullName evidence="3">Pseudouridine synthase RsuA/RluA-like domain-containing protein</fullName>
    </recommendedName>
</protein>
<evidence type="ECO:0000256" key="1">
    <source>
        <dbReference type="ARBA" id="ARBA00010876"/>
    </source>
</evidence>
<evidence type="ECO:0000313" key="4">
    <source>
        <dbReference type="EMBL" id="CAE4612586.1"/>
    </source>
</evidence>
<dbReference type="EMBL" id="HBNR01049487">
    <property type="protein sequence ID" value="CAE4612586.1"/>
    <property type="molecule type" value="Transcribed_RNA"/>
</dbReference>
<dbReference type="Gene3D" id="3.80.10.10">
    <property type="entry name" value="Ribonuclease Inhibitor"/>
    <property type="match status" value="1"/>
</dbReference>
<sequence>MLRAGPNGVQRIVPKALRASAGDGEAAAVPKKTVGLGSSAGNGAPGVLSFKTVVGKASGAAPPVAQAPLTPAAPPGTKAAPPTPAPRSKVKEEDEWEAGEAEEPDNTATKEEWDDEAGAEQQKGEAGWGVAPTTKTPPGTLMPTVKRPPPSKPTMPKAPGGKPSPKEETQDAPEEPADAVMETEDWVKQFDRKWQEAMAGTGGVKDEGLGDGPPAKRPRTGPEQPQAKFGPKQPSGPPPKHLTPQTPGKGNGKGGQAAPPAATGVDNDAQLREEHPEWSDRCAIEAAKPGQPQRLTISMAEVSLGDDGLTDWCKWMDRRLSVARPSTAAAAGRARFRAGTIDFSENELTAVGVKALCAMLEKHGVRSEVLRLTGNNIGNEGLRCIAKFLTSSSQAPAQELHMSRNKVTAEGLKWLLSSFAMHPAYPVWNNETERFVPMWLRIENNKIKPGAGYAALQAACSSLALSVCTGEKSGETKCGPRQCVNTGCSDEVKHNCVAHLTGWRPEGAEPLPAPSPHAKPLFAPPGRGAPKAAPSGVEEPVREEPRVVYEDDDLAIVLKPAGWSCLPQPKGVDPAWARLKPLARRKQVGELMTMASSAPPLQAWLLLHFGADPNCDASRDQGSDRGLAHRLDLDTSGPILIGKTLKGYEHARKQVLAGLLKDYVALVHGTLPTERGEIVAPIDASAYQQLKRVRVDSSGQPATTVWEAIAEYESPERRDERYTLVQCRVGTLRTHQIRAHLQHMGFPVVGDKLYGNGEPPSFCPRIFLHKCRIGFFNVKGQTCVETCSLQTAPDLWNALGCLRKVGGMAMKGCGAPGL</sequence>
<feature type="domain" description="Pseudouridine synthase RsuA/RluA-like" evidence="3">
    <location>
        <begin position="620"/>
        <end position="743"/>
    </location>
</feature>
<dbReference type="PANTHER" id="PTHR21600">
    <property type="entry name" value="MITOCHONDRIAL RNA PSEUDOURIDINE SYNTHASE"/>
    <property type="match status" value="1"/>
</dbReference>
<feature type="compositionally biased region" description="Low complexity" evidence="2">
    <location>
        <begin position="524"/>
        <end position="538"/>
    </location>
</feature>
<dbReference type="InterPro" id="IPR020103">
    <property type="entry name" value="PsdUridine_synth_cat_dom_sf"/>
</dbReference>
<dbReference type="PANTHER" id="PTHR21600:SF87">
    <property type="entry name" value="RNA PSEUDOURIDYLATE SYNTHASE DOMAIN-CONTAINING PROTEIN 1"/>
    <property type="match status" value="1"/>
</dbReference>
<dbReference type="InterPro" id="IPR050188">
    <property type="entry name" value="RluA_PseudoU_synthase"/>
</dbReference>
<organism evidence="4">
    <name type="scientific">Alexandrium monilatum</name>
    <dbReference type="NCBI Taxonomy" id="311494"/>
    <lineage>
        <taxon>Eukaryota</taxon>
        <taxon>Sar</taxon>
        <taxon>Alveolata</taxon>
        <taxon>Dinophyceae</taxon>
        <taxon>Gonyaulacales</taxon>
        <taxon>Pyrocystaceae</taxon>
        <taxon>Alexandrium</taxon>
    </lineage>
</organism>
<feature type="compositionally biased region" description="Acidic residues" evidence="2">
    <location>
        <begin position="170"/>
        <end position="184"/>
    </location>
</feature>
<gene>
    <name evidence="4" type="ORF">AMON00008_LOCUS34581</name>
</gene>
<feature type="compositionally biased region" description="Low complexity" evidence="2">
    <location>
        <begin position="60"/>
        <end position="80"/>
    </location>
</feature>
<comment type="similarity">
    <text evidence="1">Belongs to the pseudouridine synthase RluA family.</text>
</comment>
<dbReference type="GO" id="GO:0003723">
    <property type="term" value="F:RNA binding"/>
    <property type="evidence" value="ECO:0007669"/>
    <property type="project" value="InterPro"/>
</dbReference>
<dbReference type="GO" id="GO:0000455">
    <property type="term" value="P:enzyme-directed rRNA pseudouridine synthesis"/>
    <property type="evidence" value="ECO:0007669"/>
    <property type="project" value="TreeGrafter"/>
</dbReference>
<reference evidence="4" key="1">
    <citation type="submission" date="2021-01" db="EMBL/GenBank/DDBJ databases">
        <authorList>
            <person name="Corre E."/>
            <person name="Pelletier E."/>
            <person name="Niang G."/>
            <person name="Scheremetjew M."/>
            <person name="Finn R."/>
            <person name="Kale V."/>
            <person name="Holt S."/>
            <person name="Cochrane G."/>
            <person name="Meng A."/>
            <person name="Brown T."/>
            <person name="Cohen L."/>
        </authorList>
    </citation>
    <scope>NUCLEOTIDE SEQUENCE</scope>
    <source>
        <strain evidence="4">CCMP3105</strain>
    </source>
</reference>
<dbReference type="InterPro" id="IPR032675">
    <property type="entry name" value="LRR_dom_sf"/>
</dbReference>
<dbReference type="Pfam" id="PF00849">
    <property type="entry name" value="PseudoU_synth_2"/>
    <property type="match status" value="1"/>
</dbReference>
<dbReference type="InterPro" id="IPR006145">
    <property type="entry name" value="PsdUridine_synth_RsuA/RluA"/>
</dbReference>
<feature type="region of interest" description="Disordered" evidence="2">
    <location>
        <begin position="56"/>
        <end position="264"/>
    </location>
</feature>
<dbReference type="Pfam" id="PF13516">
    <property type="entry name" value="LRR_6"/>
    <property type="match status" value="1"/>
</dbReference>
<evidence type="ECO:0000259" key="3">
    <source>
        <dbReference type="Pfam" id="PF00849"/>
    </source>
</evidence>
<dbReference type="SUPFAM" id="SSF52047">
    <property type="entry name" value="RNI-like"/>
    <property type="match status" value="1"/>
</dbReference>